<feature type="chain" id="PRO_5046197907" description="Lipocalin-like domain-containing protein" evidence="1">
    <location>
        <begin position="20"/>
        <end position="259"/>
    </location>
</feature>
<reference evidence="2 3" key="1">
    <citation type="submission" date="2024-01" db="EMBL/GenBank/DDBJ databases">
        <title>Pedobacter sp. nov., isolated from fresh soil.</title>
        <authorList>
            <person name="Le N.T.T."/>
        </authorList>
    </citation>
    <scope>NUCLEOTIDE SEQUENCE [LARGE SCALE GENOMIC DNA]</scope>
    <source>
        <strain evidence="2 3">KR3-3</strain>
    </source>
</reference>
<gene>
    <name evidence="2" type="ORF">VRU48_17815</name>
</gene>
<evidence type="ECO:0000313" key="2">
    <source>
        <dbReference type="EMBL" id="MEE1946986.1"/>
    </source>
</evidence>
<dbReference type="EMBL" id="JAZDQT010000003">
    <property type="protein sequence ID" value="MEE1946986.1"/>
    <property type="molecule type" value="Genomic_DNA"/>
</dbReference>
<evidence type="ECO:0000256" key="1">
    <source>
        <dbReference type="SAM" id="SignalP"/>
    </source>
</evidence>
<feature type="signal peptide" evidence="1">
    <location>
        <begin position="1"/>
        <end position="19"/>
    </location>
</feature>
<organism evidence="2 3">
    <name type="scientific">Pedobacter albus</name>
    <dbReference type="NCBI Taxonomy" id="3113905"/>
    <lineage>
        <taxon>Bacteria</taxon>
        <taxon>Pseudomonadati</taxon>
        <taxon>Bacteroidota</taxon>
        <taxon>Sphingobacteriia</taxon>
        <taxon>Sphingobacteriales</taxon>
        <taxon>Sphingobacteriaceae</taxon>
        <taxon>Pedobacter</taxon>
    </lineage>
</organism>
<sequence length="259" mass="29645">MKKITLLALITISAFPLLLSSCKSSDVEEDPKGCNYKLDIAYKWYNTYTTIDTYSDENRTKKTETSIVSPVGFLKIDPNGTYEIVNDDVAQIGTWEINKETCRLVLGDKAITAVAVQYDILNLSTKELVVKRAKGTKVYTEHYRTANCPSNTELSKQWDNRKTFYFQYNSSTNTINNPYLVYPVGYFKLNTDFTYNVWSDGVPLNGSWKLGQPYCLLDLDLGKQNARSFEVVKLTTDSLVIWRKDANTSLAYLQYYLKH</sequence>
<proteinExistence type="predicted"/>
<dbReference type="RefSeq" id="WP_330109273.1">
    <property type="nucleotide sequence ID" value="NZ_JAZDQT010000003.1"/>
</dbReference>
<protein>
    <recommendedName>
        <fullName evidence="4">Lipocalin-like domain-containing protein</fullName>
    </recommendedName>
</protein>
<keyword evidence="1" id="KW-0732">Signal</keyword>
<name>A0ABU7IC83_9SPHI</name>
<comment type="caution">
    <text evidence="2">The sequence shown here is derived from an EMBL/GenBank/DDBJ whole genome shotgun (WGS) entry which is preliminary data.</text>
</comment>
<dbReference type="PROSITE" id="PS51257">
    <property type="entry name" value="PROKAR_LIPOPROTEIN"/>
    <property type="match status" value="1"/>
</dbReference>
<accession>A0ABU7IC83</accession>
<evidence type="ECO:0000313" key="3">
    <source>
        <dbReference type="Proteomes" id="UP001336835"/>
    </source>
</evidence>
<evidence type="ECO:0008006" key="4">
    <source>
        <dbReference type="Google" id="ProtNLM"/>
    </source>
</evidence>
<keyword evidence="3" id="KW-1185">Reference proteome</keyword>
<dbReference type="Proteomes" id="UP001336835">
    <property type="component" value="Unassembled WGS sequence"/>
</dbReference>